<gene>
    <name evidence="2" type="ORF">C7B45_01855</name>
</gene>
<evidence type="ECO:0000259" key="1">
    <source>
        <dbReference type="Pfam" id="PF05239"/>
    </source>
</evidence>
<dbReference type="PANTHER" id="PTHR40061:SF1">
    <property type="entry name" value="SPORULATION PROTEIN YLMC-RELATED"/>
    <property type="match status" value="1"/>
</dbReference>
<protein>
    <submittedName>
        <fullName evidence="2">YlmC/YmxH family sporulation protein</fullName>
    </submittedName>
</protein>
<dbReference type="Proteomes" id="UP000241848">
    <property type="component" value="Unassembled WGS sequence"/>
</dbReference>
<reference evidence="2 3" key="1">
    <citation type="journal article" date="2014" name="BMC Genomics">
        <title>Comparison of environmental and isolate Sulfobacillus genomes reveals diverse carbon, sulfur, nitrogen, and hydrogen metabolisms.</title>
        <authorList>
            <person name="Justice N.B."/>
            <person name="Norman A."/>
            <person name="Brown C.T."/>
            <person name="Singh A."/>
            <person name="Thomas B.C."/>
            <person name="Banfield J.F."/>
        </authorList>
    </citation>
    <scope>NUCLEOTIDE SEQUENCE [LARGE SCALE GENOMIC DNA]</scope>
    <source>
        <strain evidence="2">AMDSBA3</strain>
    </source>
</reference>
<dbReference type="NCBIfam" id="TIGR02888">
    <property type="entry name" value="spore_YlmC_YmxH"/>
    <property type="match status" value="1"/>
</dbReference>
<dbReference type="Gene3D" id="2.30.30.240">
    <property type="entry name" value="PRC-barrel domain"/>
    <property type="match status" value="1"/>
</dbReference>
<name>A0A2T2WNH1_9FIRM</name>
<dbReference type="AlphaFoldDB" id="A0A2T2WNH1"/>
<proteinExistence type="predicted"/>
<dbReference type="InterPro" id="IPR011033">
    <property type="entry name" value="PRC_barrel-like_sf"/>
</dbReference>
<evidence type="ECO:0000313" key="2">
    <source>
        <dbReference type="EMBL" id="PSR23782.1"/>
    </source>
</evidence>
<organism evidence="2 3">
    <name type="scientific">Sulfobacillus acidophilus</name>
    <dbReference type="NCBI Taxonomy" id="53633"/>
    <lineage>
        <taxon>Bacteria</taxon>
        <taxon>Bacillati</taxon>
        <taxon>Bacillota</taxon>
        <taxon>Clostridia</taxon>
        <taxon>Eubacteriales</taxon>
        <taxon>Clostridiales Family XVII. Incertae Sedis</taxon>
        <taxon>Sulfobacillus</taxon>
    </lineage>
</organism>
<dbReference type="InterPro" id="IPR014238">
    <property type="entry name" value="Spore_YlmC/YmxH"/>
</dbReference>
<dbReference type="SUPFAM" id="SSF50346">
    <property type="entry name" value="PRC-barrel domain"/>
    <property type="match status" value="1"/>
</dbReference>
<dbReference type="InterPro" id="IPR027275">
    <property type="entry name" value="PRC-brl_dom"/>
</dbReference>
<feature type="domain" description="PRC-barrel" evidence="1">
    <location>
        <begin position="2"/>
        <end position="72"/>
    </location>
</feature>
<accession>A0A2T2WNH1</accession>
<dbReference type="EMBL" id="PXYV01000003">
    <property type="protein sequence ID" value="PSR23782.1"/>
    <property type="molecule type" value="Genomic_DNA"/>
</dbReference>
<comment type="caution">
    <text evidence="2">The sequence shown here is derived from an EMBL/GenBank/DDBJ whole genome shotgun (WGS) entry which is preliminary data.</text>
</comment>
<evidence type="ECO:0000313" key="3">
    <source>
        <dbReference type="Proteomes" id="UP000241848"/>
    </source>
</evidence>
<dbReference type="Pfam" id="PF05239">
    <property type="entry name" value="PRC"/>
    <property type="match status" value="1"/>
</dbReference>
<sequence>MRMSELSSKDIVNLSDGGRLGTLGDSDLVINPETGAIEAIIIGSRRGLSRGLKIEIPWSAIRRVGPEVMIVDLAEVPKIASAGRN</sequence>
<dbReference type="PANTHER" id="PTHR40061">
    <property type="entry name" value="SPORULATION PROTEIN YLMC-RELATED"/>
    <property type="match status" value="1"/>
</dbReference>